<dbReference type="Pfam" id="PF05016">
    <property type="entry name" value="ParE_toxin"/>
    <property type="match status" value="1"/>
</dbReference>
<gene>
    <name evidence="2" type="ORF">S06H3_02645</name>
</gene>
<reference evidence="2" key="1">
    <citation type="journal article" date="2014" name="Front. Microbiol.">
        <title>High frequency of phylogenetically diverse reductive dehalogenase-homologous genes in deep subseafloor sedimentary metagenomes.</title>
        <authorList>
            <person name="Kawai M."/>
            <person name="Futagami T."/>
            <person name="Toyoda A."/>
            <person name="Takaki Y."/>
            <person name="Nishi S."/>
            <person name="Hori S."/>
            <person name="Arai W."/>
            <person name="Tsubouchi T."/>
            <person name="Morono Y."/>
            <person name="Uchiyama I."/>
            <person name="Ito T."/>
            <person name="Fujiyama A."/>
            <person name="Inagaki F."/>
            <person name="Takami H."/>
        </authorList>
    </citation>
    <scope>NUCLEOTIDE SEQUENCE</scope>
    <source>
        <strain evidence="2">Expedition CK06-06</strain>
    </source>
</reference>
<sequence>MTYKVIFTNRALKDLKSISDENKKKIIPKLKEFANDPLLYSRKLTNPKIGNYRFRVGNFRIVFDIEDGNIIILRIGDRKDIYK</sequence>
<accession>X1K6A5</accession>
<dbReference type="InterPro" id="IPR007712">
    <property type="entry name" value="RelE/ParE_toxin"/>
</dbReference>
<protein>
    <submittedName>
        <fullName evidence="2">Uncharacterized protein</fullName>
    </submittedName>
</protein>
<evidence type="ECO:0000313" key="2">
    <source>
        <dbReference type="EMBL" id="GAI02088.1"/>
    </source>
</evidence>
<dbReference type="PANTHER" id="PTHR35601">
    <property type="entry name" value="TOXIN RELE"/>
    <property type="match status" value="1"/>
</dbReference>
<dbReference type="AlphaFoldDB" id="X1K6A5"/>
<dbReference type="EMBL" id="BARV01000791">
    <property type="protein sequence ID" value="GAI02088.1"/>
    <property type="molecule type" value="Genomic_DNA"/>
</dbReference>
<proteinExistence type="predicted"/>
<evidence type="ECO:0000256" key="1">
    <source>
        <dbReference type="ARBA" id="ARBA00022649"/>
    </source>
</evidence>
<organism evidence="2">
    <name type="scientific">marine sediment metagenome</name>
    <dbReference type="NCBI Taxonomy" id="412755"/>
    <lineage>
        <taxon>unclassified sequences</taxon>
        <taxon>metagenomes</taxon>
        <taxon>ecological metagenomes</taxon>
    </lineage>
</organism>
<keyword evidence="1" id="KW-1277">Toxin-antitoxin system</keyword>
<name>X1K6A5_9ZZZZ</name>
<dbReference type="Gene3D" id="3.30.2310.20">
    <property type="entry name" value="RelE-like"/>
    <property type="match status" value="1"/>
</dbReference>
<dbReference type="SUPFAM" id="SSF143011">
    <property type="entry name" value="RelE-like"/>
    <property type="match status" value="1"/>
</dbReference>
<comment type="caution">
    <text evidence="2">The sequence shown here is derived from an EMBL/GenBank/DDBJ whole genome shotgun (WGS) entry which is preliminary data.</text>
</comment>
<dbReference type="InterPro" id="IPR035093">
    <property type="entry name" value="RelE/ParE_toxin_dom_sf"/>
</dbReference>
<dbReference type="PANTHER" id="PTHR35601:SF1">
    <property type="entry name" value="TOXIN RELE"/>
    <property type="match status" value="1"/>
</dbReference>